<dbReference type="InterPro" id="IPR036397">
    <property type="entry name" value="RNaseH_sf"/>
</dbReference>
<name>A0A818WCJ0_9BILA</name>
<proteinExistence type="predicted"/>
<organism evidence="1 2">
    <name type="scientific">Rotaria socialis</name>
    <dbReference type="NCBI Taxonomy" id="392032"/>
    <lineage>
        <taxon>Eukaryota</taxon>
        <taxon>Metazoa</taxon>
        <taxon>Spiralia</taxon>
        <taxon>Gnathifera</taxon>
        <taxon>Rotifera</taxon>
        <taxon>Eurotatoria</taxon>
        <taxon>Bdelloidea</taxon>
        <taxon>Philodinida</taxon>
        <taxon>Philodinidae</taxon>
        <taxon>Rotaria</taxon>
    </lineage>
</organism>
<gene>
    <name evidence="1" type="ORF">GRG538_LOCUS29807</name>
</gene>
<dbReference type="PANTHER" id="PTHR46060:SF1">
    <property type="entry name" value="MARINER MOS1 TRANSPOSASE-LIKE PROTEIN"/>
    <property type="match status" value="1"/>
</dbReference>
<dbReference type="EMBL" id="CAJNYT010005244">
    <property type="protein sequence ID" value="CAF3723647.1"/>
    <property type="molecule type" value="Genomic_DNA"/>
</dbReference>
<evidence type="ECO:0008006" key="3">
    <source>
        <dbReference type="Google" id="ProtNLM"/>
    </source>
</evidence>
<accession>A0A818WCJ0</accession>
<reference evidence="1" key="1">
    <citation type="submission" date="2021-02" db="EMBL/GenBank/DDBJ databases">
        <authorList>
            <person name="Nowell W R."/>
        </authorList>
    </citation>
    <scope>NUCLEOTIDE SEQUENCE</scope>
</reference>
<protein>
    <recommendedName>
        <fullName evidence="3">Transposase</fullName>
    </recommendedName>
</protein>
<dbReference type="GO" id="GO:0003676">
    <property type="term" value="F:nucleic acid binding"/>
    <property type="evidence" value="ECO:0007669"/>
    <property type="project" value="InterPro"/>
</dbReference>
<evidence type="ECO:0000313" key="1">
    <source>
        <dbReference type="EMBL" id="CAF3723647.1"/>
    </source>
</evidence>
<sequence>MEQSIDCCPTKRLRTTYEQNSCSTFECLSDELIFDIFEYFNMKEIFQSFSNLNSFITSCIFDRRQQLHLHLDHEMPFLLGNDLSNHVTSLYIDRIIIPIGAFLNLKSLTIVDGNECEDQCLNMINENNEFNRYYIKIRTILGIDPKAIHEELVTELGPNAPSYTTVTTWAKRFREGREEVNDDPRFGGPVPELTDENIELVRQVISNDSHSTYDEIIAEISLSHGTTERIIHDCLKMKKTHHKSKNASWVGEGESPTTVGPVLIHCVDEGKIIDYNYYIENFLKLVIKDLLKQRRSAGTKGIELLHDNARPHIHSDVINYLTEEGINIMPHPPHSSDLAPCDYWLNDYIKRNLTDQPNEKSLARAVSTLMKKIPKEAFKIKLLTNC</sequence>
<dbReference type="PANTHER" id="PTHR46060">
    <property type="entry name" value="MARINER MOS1 TRANSPOSASE-LIKE PROTEIN"/>
    <property type="match status" value="1"/>
</dbReference>
<dbReference type="Gene3D" id="3.30.420.10">
    <property type="entry name" value="Ribonuclease H-like superfamily/Ribonuclease H"/>
    <property type="match status" value="1"/>
</dbReference>
<dbReference type="Proteomes" id="UP000663872">
    <property type="component" value="Unassembled WGS sequence"/>
</dbReference>
<evidence type="ECO:0000313" key="2">
    <source>
        <dbReference type="Proteomes" id="UP000663872"/>
    </source>
</evidence>
<dbReference type="AlphaFoldDB" id="A0A818WCJ0"/>
<comment type="caution">
    <text evidence="1">The sequence shown here is derived from an EMBL/GenBank/DDBJ whole genome shotgun (WGS) entry which is preliminary data.</text>
</comment>
<dbReference type="InterPro" id="IPR052709">
    <property type="entry name" value="Transposase-MT_Hybrid"/>
</dbReference>